<keyword evidence="1" id="KW-0805">Transcription regulation</keyword>
<gene>
    <name evidence="3" type="ORF">SAMN05216174_106167</name>
</gene>
<evidence type="ECO:0000256" key="2">
    <source>
        <dbReference type="ARBA" id="ARBA00023163"/>
    </source>
</evidence>
<organism evidence="3 4">
    <name type="scientific">Actinokineospora iranica</name>
    <dbReference type="NCBI Taxonomy" id="1271860"/>
    <lineage>
        <taxon>Bacteria</taxon>
        <taxon>Bacillati</taxon>
        <taxon>Actinomycetota</taxon>
        <taxon>Actinomycetes</taxon>
        <taxon>Pseudonocardiales</taxon>
        <taxon>Pseudonocardiaceae</taxon>
        <taxon>Actinokineospora</taxon>
    </lineage>
</organism>
<keyword evidence="3" id="KW-0479">Metal-binding</keyword>
<dbReference type="STRING" id="1271860.SAMN05216174_106167"/>
<keyword evidence="3" id="KW-0863">Zinc-finger</keyword>
<evidence type="ECO:0000313" key="4">
    <source>
        <dbReference type="Proteomes" id="UP000199501"/>
    </source>
</evidence>
<proteinExistence type="predicted"/>
<evidence type="ECO:0000313" key="3">
    <source>
        <dbReference type="EMBL" id="SDD00026.1"/>
    </source>
</evidence>
<keyword evidence="4" id="KW-1185">Reference proteome</keyword>
<reference evidence="4" key="1">
    <citation type="submission" date="2016-10" db="EMBL/GenBank/DDBJ databases">
        <authorList>
            <person name="Varghese N."/>
            <person name="Submissions S."/>
        </authorList>
    </citation>
    <scope>NUCLEOTIDE SEQUENCE [LARGE SCALE GENOMIC DNA]</scope>
    <source>
        <strain evidence="4">IBRC-M 10403</strain>
    </source>
</reference>
<dbReference type="GO" id="GO:0008270">
    <property type="term" value="F:zinc ion binding"/>
    <property type="evidence" value="ECO:0007669"/>
    <property type="project" value="UniProtKB-KW"/>
</dbReference>
<dbReference type="Gene3D" id="1.10.10.1320">
    <property type="entry name" value="Anti-sigma factor, zinc-finger domain"/>
    <property type="match status" value="1"/>
</dbReference>
<sequence>MTFERAWGLPEQHLMPDAVVAFVDGELGRTAHDRAVAHLAGCRWCAAEINAQRQARAAVRAADVPSMPAGLLASLRAIPQEVELPATPDGLAVTEDGQLVAIQRPERAQTTGFGSSTPLGSSAKLGEGRAVLGRRSGKRAAQGAGVVVSGLVLGALALVNTTGAAPTTERAEPAVPIVGGGVEPVGFVGNRIAHVVSPSFGLVSAR</sequence>
<dbReference type="InterPro" id="IPR041916">
    <property type="entry name" value="Anti_sigma_zinc_sf"/>
</dbReference>
<accession>A0A1G6R807</accession>
<dbReference type="RefSeq" id="WP_139190687.1">
    <property type="nucleotide sequence ID" value="NZ_FMZZ01000006.1"/>
</dbReference>
<evidence type="ECO:0000256" key="1">
    <source>
        <dbReference type="ARBA" id="ARBA00023015"/>
    </source>
</evidence>
<dbReference type="Proteomes" id="UP000199501">
    <property type="component" value="Unassembled WGS sequence"/>
</dbReference>
<dbReference type="OrthoDB" id="4775043at2"/>
<dbReference type="AlphaFoldDB" id="A0A1G6R807"/>
<keyword evidence="2" id="KW-0804">Transcription</keyword>
<keyword evidence="3" id="KW-0862">Zinc</keyword>
<name>A0A1G6R807_9PSEU</name>
<dbReference type="EMBL" id="FMZZ01000006">
    <property type="protein sequence ID" value="SDD00026.1"/>
    <property type="molecule type" value="Genomic_DNA"/>
</dbReference>
<protein>
    <submittedName>
        <fullName evidence="3">Putative zinc-finger</fullName>
    </submittedName>
</protein>